<reference evidence="1 2" key="1">
    <citation type="submission" date="2011-11" db="EMBL/GenBank/DDBJ databases">
        <title>The Genome Sequence of Fusarium oxysporum PHW815.</title>
        <authorList>
            <consortium name="The Broad Institute Genome Sequencing Platform"/>
            <person name="Ma L.-J."/>
            <person name="Gale L.R."/>
            <person name="Schwartz D.C."/>
            <person name="Zhou S."/>
            <person name="Corby-Kistler H."/>
            <person name="Young S.K."/>
            <person name="Zeng Q."/>
            <person name="Gargeya S."/>
            <person name="Fitzgerald M."/>
            <person name="Haas B."/>
            <person name="Abouelleil A."/>
            <person name="Alvarado L."/>
            <person name="Arachchi H.M."/>
            <person name="Berlin A."/>
            <person name="Brown A."/>
            <person name="Chapman S.B."/>
            <person name="Chen Z."/>
            <person name="Dunbar C."/>
            <person name="Freedman E."/>
            <person name="Gearin G."/>
            <person name="Goldberg J."/>
            <person name="Griggs A."/>
            <person name="Gujja S."/>
            <person name="Heiman D."/>
            <person name="Howarth C."/>
            <person name="Larson L."/>
            <person name="Lui A."/>
            <person name="MacDonald P.J.P."/>
            <person name="Montmayeur A."/>
            <person name="Murphy C."/>
            <person name="Neiman D."/>
            <person name="Pearson M."/>
            <person name="Priest M."/>
            <person name="Roberts A."/>
            <person name="Saif S."/>
            <person name="Shea T."/>
            <person name="Shenoy N."/>
            <person name="Sisk P."/>
            <person name="Stolte C."/>
            <person name="Sykes S."/>
            <person name="Wortman J."/>
            <person name="Nusbaum C."/>
            <person name="Birren B."/>
        </authorList>
    </citation>
    <scope>NUCLEOTIDE SEQUENCE [LARGE SCALE GENOMIC DNA]</scope>
    <source>
        <strain evidence="1 2">54005</strain>
    </source>
</reference>
<protein>
    <submittedName>
        <fullName evidence="1">Uncharacterized protein</fullName>
    </submittedName>
</protein>
<dbReference type="Proteomes" id="UP000030663">
    <property type="component" value="Unassembled WGS sequence"/>
</dbReference>
<evidence type="ECO:0000313" key="2">
    <source>
        <dbReference type="Proteomes" id="UP000030663"/>
    </source>
</evidence>
<organism evidence="1 2">
    <name type="scientific">Fusarium oxysporum f. sp. raphani 54005</name>
    <dbReference type="NCBI Taxonomy" id="1089458"/>
    <lineage>
        <taxon>Eukaryota</taxon>
        <taxon>Fungi</taxon>
        <taxon>Dikarya</taxon>
        <taxon>Ascomycota</taxon>
        <taxon>Pezizomycotina</taxon>
        <taxon>Sordariomycetes</taxon>
        <taxon>Hypocreomycetidae</taxon>
        <taxon>Hypocreales</taxon>
        <taxon>Nectriaceae</taxon>
        <taxon>Fusarium</taxon>
        <taxon>Fusarium oxysporum species complex</taxon>
    </lineage>
</organism>
<accession>X0B1F3</accession>
<keyword evidence="2" id="KW-1185">Reference proteome</keyword>
<dbReference type="HOGENOM" id="CLU_3050413_0_0_1"/>
<dbReference type="AlphaFoldDB" id="X0B1F3"/>
<proteinExistence type="predicted"/>
<evidence type="ECO:0000313" key="1">
    <source>
        <dbReference type="EMBL" id="EXK75581.1"/>
    </source>
</evidence>
<gene>
    <name evidence="1" type="ORF">FOQG_19653</name>
</gene>
<name>X0B1F3_FUSOX</name>
<sequence>MRYFPQSLRWQASFIFTPNLARLNELQAMDILTEPSMEYRHSTVMSIPSLVAIQ</sequence>
<dbReference type="EMBL" id="KI980079">
    <property type="protein sequence ID" value="EXK75581.1"/>
    <property type="molecule type" value="Genomic_DNA"/>
</dbReference>